<keyword evidence="3" id="KW-1185">Reference proteome</keyword>
<name>A0ABP9QPM9_9PSEU</name>
<evidence type="ECO:0000313" key="3">
    <source>
        <dbReference type="Proteomes" id="UP001428817"/>
    </source>
</evidence>
<sequence length="264" mass="27651">MTARALADDLGEPVGLAGAPERVVSLVPSITEAVALSVPGVLAGATDYCIHPAGLDVARVGGSKYPDLDAARATRPDLVLANAEENRPEDVAALRAEGIPVWVTEAAATVPVGLRSMRKLLTGAFGVDPGWLAAAEREWAGPPPRVWATAIVPVWRRPWVLVGRDTFAGDVLGRLGVANAYAGHADRYPRPPLAELTALLEARRADLVALPDEPYPFHPGDGPEAFPGARCAFLDGRLLTWCGPSLVGARAKLLAQLGASSART</sequence>
<dbReference type="PANTHER" id="PTHR30535">
    <property type="entry name" value="VITAMIN B12-BINDING PROTEIN"/>
    <property type="match status" value="1"/>
</dbReference>
<accession>A0ABP9QPM9</accession>
<dbReference type="Gene3D" id="3.40.50.1980">
    <property type="entry name" value="Nitrogenase molybdenum iron protein domain"/>
    <property type="match status" value="2"/>
</dbReference>
<dbReference type="EMBL" id="BAABJP010000031">
    <property type="protein sequence ID" value="GAA5165503.1"/>
    <property type="molecule type" value="Genomic_DNA"/>
</dbReference>
<dbReference type="Proteomes" id="UP001428817">
    <property type="component" value="Unassembled WGS sequence"/>
</dbReference>
<keyword evidence="2" id="KW-0675">Receptor</keyword>
<dbReference type="NCBIfam" id="NF038402">
    <property type="entry name" value="TroA_like"/>
    <property type="match status" value="1"/>
</dbReference>
<dbReference type="PANTHER" id="PTHR30535:SF35">
    <property type="entry name" value="PERIPLASMIC BINDING PROTEIN"/>
    <property type="match status" value="1"/>
</dbReference>
<gene>
    <name evidence="2" type="ORF">GCM10023321_55580</name>
</gene>
<protein>
    <submittedName>
        <fullName evidence="2">Helical backbone metal receptor</fullName>
    </submittedName>
</protein>
<comment type="similarity">
    <text evidence="1">Belongs to the bacterial solute-binding protein 8 family.</text>
</comment>
<dbReference type="InterPro" id="IPR054828">
    <property type="entry name" value="Vit_B12_bind_prot"/>
</dbReference>
<reference evidence="3" key="1">
    <citation type="journal article" date="2019" name="Int. J. Syst. Evol. Microbiol.">
        <title>The Global Catalogue of Microorganisms (GCM) 10K type strain sequencing project: providing services to taxonomists for standard genome sequencing and annotation.</title>
        <authorList>
            <consortium name="The Broad Institute Genomics Platform"/>
            <consortium name="The Broad Institute Genome Sequencing Center for Infectious Disease"/>
            <person name="Wu L."/>
            <person name="Ma J."/>
        </authorList>
    </citation>
    <scope>NUCLEOTIDE SEQUENCE [LARGE SCALE GENOMIC DNA]</scope>
    <source>
        <strain evidence="3">JCM 18303</strain>
    </source>
</reference>
<evidence type="ECO:0000256" key="1">
    <source>
        <dbReference type="ARBA" id="ARBA00008814"/>
    </source>
</evidence>
<dbReference type="InterPro" id="IPR050902">
    <property type="entry name" value="ABC_Transporter_SBP"/>
</dbReference>
<evidence type="ECO:0000313" key="2">
    <source>
        <dbReference type="EMBL" id="GAA5165503.1"/>
    </source>
</evidence>
<organism evidence="2 3">
    <name type="scientific">Pseudonocardia eucalypti</name>
    <dbReference type="NCBI Taxonomy" id="648755"/>
    <lineage>
        <taxon>Bacteria</taxon>
        <taxon>Bacillati</taxon>
        <taxon>Actinomycetota</taxon>
        <taxon>Actinomycetes</taxon>
        <taxon>Pseudonocardiales</taxon>
        <taxon>Pseudonocardiaceae</taxon>
        <taxon>Pseudonocardia</taxon>
    </lineage>
</organism>
<comment type="caution">
    <text evidence="2">The sequence shown here is derived from an EMBL/GenBank/DDBJ whole genome shotgun (WGS) entry which is preliminary data.</text>
</comment>
<dbReference type="SUPFAM" id="SSF53807">
    <property type="entry name" value="Helical backbone' metal receptor"/>
    <property type="match status" value="1"/>
</dbReference>
<proteinExistence type="inferred from homology"/>